<dbReference type="GO" id="GO:0005886">
    <property type="term" value="C:plasma membrane"/>
    <property type="evidence" value="ECO:0007669"/>
    <property type="project" value="UniProtKB-SubCell"/>
</dbReference>
<feature type="transmembrane region" description="Helical" evidence="7">
    <location>
        <begin position="134"/>
        <end position="159"/>
    </location>
</feature>
<evidence type="ECO:0000256" key="6">
    <source>
        <dbReference type="ARBA" id="ARBA00023136"/>
    </source>
</evidence>
<evidence type="ECO:0000256" key="5">
    <source>
        <dbReference type="ARBA" id="ARBA00022989"/>
    </source>
</evidence>
<keyword evidence="3 7" id="KW-0812">Transmembrane</keyword>
<keyword evidence="4" id="KW-0133">Cell shape</keyword>
<feature type="transmembrane region" description="Helical" evidence="7">
    <location>
        <begin position="74"/>
        <end position="91"/>
    </location>
</feature>
<evidence type="ECO:0000256" key="4">
    <source>
        <dbReference type="ARBA" id="ARBA00022960"/>
    </source>
</evidence>
<feature type="transmembrane region" description="Helical" evidence="7">
    <location>
        <begin position="6"/>
        <end position="24"/>
    </location>
</feature>
<feature type="transmembrane region" description="Helical" evidence="7">
    <location>
        <begin position="36"/>
        <end position="62"/>
    </location>
</feature>
<dbReference type="EMBL" id="CAEZWP010000059">
    <property type="protein sequence ID" value="CAB4664114.1"/>
    <property type="molecule type" value="Genomic_DNA"/>
</dbReference>
<protein>
    <submittedName>
        <fullName evidence="9">Unannotated protein</fullName>
    </submittedName>
</protein>
<evidence type="ECO:0000256" key="2">
    <source>
        <dbReference type="ARBA" id="ARBA00022475"/>
    </source>
</evidence>
<keyword evidence="6 7" id="KW-0472">Membrane</keyword>
<dbReference type="GO" id="GO:0008360">
    <property type="term" value="P:regulation of cell shape"/>
    <property type="evidence" value="ECO:0007669"/>
    <property type="project" value="UniProtKB-KW"/>
</dbReference>
<comment type="subcellular location">
    <subcellularLocation>
        <location evidence="1">Cell membrane</location>
        <topology evidence="1">Multi-pass membrane protein</topology>
    </subcellularLocation>
</comment>
<dbReference type="InterPro" id="IPR007227">
    <property type="entry name" value="Cell_shape_determining_MreD"/>
</dbReference>
<name>A0A6J7B5A6_9ZZZZ</name>
<evidence type="ECO:0000256" key="1">
    <source>
        <dbReference type="ARBA" id="ARBA00004651"/>
    </source>
</evidence>
<reference evidence="9" key="1">
    <citation type="submission" date="2020-05" db="EMBL/GenBank/DDBJ databases">
        <authorList>
            <person name="Chiriac C."/>
            <person name="Salcher M."/>
            <person name="Ghai R."/>
            <person name="Kavagutti S V."/>
        </authorList>
    </citation>
    <scope>NUCLEOTIDE SEQUENCE</scope>
</reference>
<dbReference type="AlphaFoldDB" id="A0A6J7B5A6"/>
<evidence type="ECO:0000256" key="3">
    <source>
        <dbReference type="ARBA" id="ARBA00022692"/>
    </source>
</evidence>
<keyword evidence="5 7" id="KW-1133">Transmembrane helix</keyword>
<evidence type="ECO:0000313" key="9">
    <source>
        <dbReference type="EMBL" id="CAB4840281.1"/>
    </source>
</evidence>
<dbReference type="NCBIfam" id="TIGR03426">
    <property type="entry name" value="shape_MreD"/>
    <property type="match status" value="1"/>
</dbReference>
<feature type="transmembrane region" description="Helical" evidence="7">
    <location>
        <begin position="103"/>
        <end position="122"/>
    </location>
</feature>
<keyword evidence="2" id="KW-1003">Cell membrane</keyword>
<accession>A0A6J7B5A6</accession>
<evidence type="ECO:0000256" key="7">
    <source>
        <dbReference type="SAM" id="Phobius"/>
    </source>
</evidence>
<dbReference type="EMBL" id="CAFAZY010000014">
    <property type="protein sequence ID" value="CAB4840281.1"/>
    <property type="molecule type" value="Genomic_DNA"/>
</dbReference>
<evidence type="ECO:0000313" key="8">
    <source>
        <dbReference type="EMBL" id="CAB4664114.1"/>
    </source>
</evidence>
<proteinExistence type="predicted"/>
<sequence length="173" mass="18390">MITRQLSITIPIFIMIFVVQEAAVDQFRLAGGGFSLLLIFTLIWAVLSSQEIAAIGGFTAGLLMDLSPSSSGPIGQWTLLMIAACYAVSYLGSGNESLSGNPLGLTFFATSAVFFTEIAYVVTGALLGVQTGSFGQILITLFGISIWSLVVTPILLPLFSRLHAFVFNTRSAI</sequence>
<organism evidence="9">
    <name type="scientific">freshwater metagenome</name>
    <dbReference type="NCBI Taxonomy" id="449393"/>
    <lineage>
        <taxon>unclassified sequences</taxon>
        <taxon>metagenomes</taxon>
        <taxon>ecological metagenomes</taxon>
    </lineage>
</organism>
<gene>
    <name evidence="8" type="ORF">UFOPK2265_00997</name>
    <name evidence="9" type="ORF">UFOPK3255_00214</name>
</gene>